<dbReference type="PANTHER" id="PTHR31476">
    <property type="entry name" value="PROTEIN WHAT'S THIS FACTOR 1 HOMOLOG, CHLOROPLASTIC"/>
    <property type="match status" value="1"/>
</dbReference>
<dbReference type="GO" id="GO:0003723">
    <property type="term" value="F:RNA binding"/>
    <property type="evidence" value="ECO:0007669"/>
    <property type="project" value="InterPro"/>
</dbReference>
<protein>
    <recommendedName>
        <fullName evidence="1">PORR domain-containing protein</fullName>
    </recommendedName>
</protein>
<accession>A0A6L5BA17</accession>
<dbReference type="AlphaFoldDB" id="A0A6L5BA17"/>
<comment type="caution">
    <text evidence="2">The sequence shown here is derived from an EMBL/GenBank/DDBJ whole genome shotgun (WGS) entry which is preliminary data.</text>
</comment>
<sequence>MKQEPEQIISVRSLDQYRRQINLPKPHKISDFLRKSLKLFELYKDQKGTLWCGLTSQAEELVEEEERILEVTSEKAVEYVSRLLMMSIDKRIKLEKIAHFRRDLGLPYDFRKNWVFKYPENFRVVKDEDEVEFLELVYLGSFLCWFRSLHIVYVSEISAI</sequence>
<dbReference type="PANTHER" id="PTHR31476:SF8">
    <property type="entry name" value="EXPRESSED PROTEIN"/>
    <property type="match status" value="1"/>
</dbReference>
<reference evidence="2" key="1">
    <citation type="submission" date="2020-01" db="EMBL/GenBank/DDBJ databases">
        <title>The Celery Genome Sequence Reveals Sequential Paleo-tetraploidization, Resistance Gene Elimination, Karyotype Evolution, and Functional Innovation in Apiales.</title>
        <authorList>
            <person name="Song X."/>
        </authorList>
    </citation>
    <scope>NUCLEOTIDE SEQUENCE</scope>
    <source>
        <tissue evidence="2">Leaf</tissue>
    </source>
</reference>
<gene>
    <name evidence="2" type="ORF">AG4045_020632</name>
</gene>
<feature type="domain" description="PORR" evidence="1">
    <location>
        <begin position="2"/>
        <end position="138"/>
    </location>
</feature>
<evidence type="ECO:0000313" key="2">
    <source>
        <dbReference type="EMBL" id="KAF1001412.1"/>
    </source>
</evidence>
<dbReference type="Pfam" id="PF11955">
    <property type="entry name" value="PORR"/>
    <property type="match status" value="1"/>
</dbReference>
<evidence type="ECO:0000313" key="3">
    <source>
        <dbReference type="Proteomes" id="UP000593563"/>
    </source>
</evidence>
<keyword evidence="3" id="KW-1185">Reference proteome</keyword>
<dbReference type="InterPro" id="IPR021099">
    <property type="entry name" value="PORR_domain"/>
</dbReference>
<dbReference type="InterPro" id="IPR045040">
    <property type="entry name" value="PORR_fam"/>
</dbReference>
<dbReference type="Proteomes" id="UP000593563">
    <property type="component" value="Unassembled WGS sequence"/>
</dbReference>
<evidence type="ECO:0000259" key="1">
    <source>
        <dbReference type="Pfam" id="PF11955"/>
    </source>
</evidence>
<organism evidence="2 3">
    <name type="scientific">Apium graveolens</name>
    <name type="common">Celery</name>
    <dbReference type="NCBI Taxonomy" id="4045"/>
    <lineage>
        <taxon>Eukaryota</taxon>
        <taxon>Viridiplantae</taxon>
        <taxon>Streptophyta</taxon>
        <taxon>Embryophyta</taxon>
        <taxon>Tracheophyta</taxon>
        <taxon>Spermatophyta</taxon>
        <taxon>Magnoliopsida</taxon>
        <taxon>eudicotyledons</taxon>
        <taxon>Gunneridae</taxon>
        <taxon>Pentapetalae</taxon>
        <taxon>asterids</taxon>
        <taxon>campanulids</taxon>
        <taxon>Apiales</taxon>
        <taxon>Apiaceae</taxon>
        <taxon>Apioideae</taxon>
        <taxon>apioid superclade</taxon>
        <taxon>Apieae</taxon>
        <taxon>Apium</taxon>
    </lineage>
</organism>
<dbReference type="EMBL" id="WRXP01004586">
    <property type="protein sequence ID" value="KAF1001412.1"/>
    <property type="molecule type" value="Genomic_DNA"/>
</dbReference>
<proteinExistence type="predicted"/>
<name>A0A6L5BA17_APIGR</name>